<dbReference type="Gene3D" id="2.40.420.20">
    <property type="match status" value="1"/>
</dbReference>
<dbReference type="PROSITE" id="PS51257">
    <property type="entry name" value="PROKAR_LIPOPROTEIN"/>
    <property type="match status" value="1"/>
</dbReference>
<dbReference type="STRING" id="408074.SAMN05660909_04856"/>
<dbReference type="SUPFAM" id="SSF111369">
    <property type="entry name" value="HlyD-like secretion proteins"/>
    <property type="match status" value="1"/>
</dbReference>
<organism evidence="5 6">
    <name type="scientific">Chitinophaga terrae</name>
    <name type="common">ex Kim and Jung 2007</name>
    <dbReference type="NCBI Taxonomy" id="408074"/>
    <lineage>
        <taxon>Bacteria</taxon>
        <taxon>Pseudomonadati</taxon>
        <taxon>Bacteroidota</taxon>
        <taxon>Chitinophagia</taxon>
        <taxon>Chitinophagales</taxon>
        <taxon>Chitinophagaceae</taxon>
        <taxon>Chitinophaga</taxon>
    </lineage>
</organism>
<dbReference type="GO" id="GO:0022857">
    <property type="term" value="F:transmembrane transporter activity"/>
    <property type="evidence" value="ECO:0007669"/>
    <property type="project" value="InterPro"/>
</dbReference>
<dbReference type="FunFam" id="2.40.30.170:FF:000010">
    <property type="entry name" value="Efflux RND transporter periplasmic adaptor subunit"/>
    <property type="match status" value="1"/>
</dbReference>
<evidence type="ECO:0000256" key="2">
    <source>
        <dbReference type="ARBA" id="ARBA00022448"/>
    </source>
</evidence>
<gene>
    <name evidence="5" type="ORF">SAMN05660909_04856</name>
</gene>
<dbReference type="Pfam" id="PF25967">
    <property type="entry name" value="RND-MFP_C"/>
    <property type="match status" value="1"/>
</dbReference>
<dbReference type="GO" id="GO:0016020">
    <property type="term" value="C:membrane"/>
    <property type="evidence" value="ECO:0007669"/>
    <property type="project" value="InterPro"/>
</dbReference>
<dbReference type="Pfam" id="PF25954">
    <property type="entry name" value="Beta-barrel_RND_2"/>
    <property type="match status" value="1"/>
</dbReference>
<feature type="domain" description="CusB-like beta-barrel" evidence="3">
    <location>
        <begin position="206"/>
        <end position="279"/>
    </location>
</feature>
<reference evidence="6" key="1">
    <citation type="submission" date="2016-10" db="EMBL/GenBank/DDBJ databases">
        <authorList>
            <person name="Varghese N."/>
            <person name="Submissions S."/>
        </authorList>
    </citation>
    <scope>NUCLEOTIDE SEQUENCE [LARGE SCALE GENOMIC DNA]</scope>
    <source>
        <strain evidence="6">DSM 23920</strain>
    </source>
</reference>
<comment type="similarity">
    <text evidence="1">Belongs to the membrane fusion protein (MFP) (TC 8.A.1) family.</text>
</comment>
<accession>A0A1H4G2U4</accession>
<dbReference type="Gene3D" id="2.40.30.170">
    <property type="match status" value="1"/>
</dbReference>
<dbReference type="InterPro" id="IPR058627">
    <property type="entry name" value="MdtA-like_C"/>
</dbReference>
<dbReference type="EMBL" id="FNRL01000031">
    <property type="protein sequence ID" value="SEB03360.1"/>
    <property type="molecule type" value="Genomic_DNA"/>
</dbReference>
<dbReference type="InterPro" id="IPR051909">
    <property type="entry name" value="MFP_Cation_Efflux"/>
</dbReference>
<dbReference type="InterPro" id="IPR006143">
    <property type="entry name" value="RND_pump_MFP"/>
</dbReference>
<dbReference type="InterPro" id="IPR058792">
    <property type="entry name" value="Beta-barrel_RND_2"/>
</dbReference>
<dbReference type="AlphaFoldDB" id="A0A1H4G2U4"/>
<keyword evidence="6" id="KW-1185">Reference proteome</keyword>
<dbReference type="PANTHER" id="PTHR30097:SF16">
    <property type="entry name" value="CATION EFFLUX SYSTEM (CZCB-LIKE)"/>
    <property type="match status" value="1"/>
</dbReference>
<feature type="domain" description="Multidrug resistance protein MdtA-like C-terminal permuted SH3" evidence="4">
    <location>
        <begin position="284"/>
        <end position="343"/>
    </location>
</feature>
<name>A0A1H4G2U4_9BACT</name>
<protein>
    <submittedName>
        <fullName evidence="5">RND family efflux transporter, MFP subunit</fullName>
    </submittedName>
</protein>
<sequence length="353" mass="38521">MKTSVYSLIFAVISWTAISCGGHEQKKTNAPVSTKPTVEDSGLVVRFPPDSLTLSYFKTAAVTKTDISAELTAPAMVAATVVYSKENPSQNLVLFDNPELTANYTAMLQHIINIRQKGNIVQQRKAIVSQKQIELDRFSDLAAHGAGTGKDVSDAKTDLISAETDLAMAQTELINERTSIIEHESKLKLAGFDPQALVNARLNKTWVICEMPENQVTKVKKNNACKLLFTSYPSEEFPGTIEDIGEVIDNVTRMVKLRIGVDDPGGKLRAGMFATVRFGVNEGNSLSVPKAALITVQGGNYVFTKEADNSFRRREVVSGPEANNRIIIYRGLNEGDQVVTDGAMQLKGLSFGY</sequence>
<keyword evidence="2" id="KW-0813">Transport</keyword>
<dbReference type="PANTHER" id="PTHR30097">
    <property type="entry name" value="CATION EFFLUX SYSTEM PROTEIN CUSB"/>
    <property type="match status" value="1"/>
</dbReference>
<dbReference type="RefSeq" id="WP_089765009.1">
    <property type="nucleotide sequence ID" value="NZ_BKAT01000053.1"/>
</dbReference>
<dbReference type="NCBIfam" id="TIGR01730">
    <property type="entry name" value="RND_mfp"/>
    <property type="match status" value="1"/>
</dbReference>
<evidence type="ECO:0000259" key="3">
    <source>
        <dbReference type="Pfam" id="PF25954"/>
    </source>
</evidence>
<evidence type="ECO:0000259" key="4">
    <source>
        <dbReference type="Pfam" id="PF25967"/>
    </source>
</evidence>
<evidence type="ECO:0000256" key="1">
    <source>
        <dbReference type="ARBA" id="ARBA00009477"/>
    </source>
</evidence>
<dbReference type="Proteomes" id="UP000199656">
    <property type="component" value="Unassembled WGS sequence"/>
</dbReference>
<proteinExistence type="inferred from homology"/>
<evidence type="ECO:0000313" key="5">
    <source>
        <dbReference type="EMBL" id="SEB03360.1"/>
    </source>
</evidence>
<evidence type="ECO:0000313" key="6">
    <source>
        <dbReference type="Proteomes" id="UP000199656"/>
    </source>
</evidence>
<dbReference type="OrthoDB" id="9806939at2"/>